<dbReference type="GO" id="GO:0004180">
    <property type="term" value="F:carboxypeptidase activity"/>
    <property type="evidence" value="ECO:0007669"/>
    <property type="project" value="UniProtKB-KW"/>
</dbReference>
<dbReference type="KEGG" id="fll:EI427_25785"/>
<dbReference type="OrthoDB" id="9810066at2"/>
<reference evidence="1 2" key="1">
    <citation type="submission" date="2018-12" db="EMBL/GenBank/DDBJ databases">
        <title>Flammeovirga pectinis sp. nov., isolated from the gut of the Korean scallop, Patinopecten yessoensis.</title>
        <authorList>
            <person name="Bae J.-W."/>
            <person name="Jeong Y.-S."/>
            <person name="Kang W."/>
        </authorList>
    </citation>
    <scope>NUCLEOTIDE SEQUENCE [LARGE SCALE GENOMIC DNA]</scope>
    <source>
        <strain evidence="1 2">L12M1</strain>
        <plasmid evidence="1 2">unnamed1</plasmid>
    </source>
</reference>
<sequence>MVKVVRKKSQYTKGKVLNEFDSTPVSYCLLKIKGTQEGTVCDENGNYELSINVGDTLLLSSSGYEKREINFDGSNSDFNLKPSEITLNELMIYADGDFAKHVINKVIENLKRNYDLSYHQRDYYKHQKITRNNKLKLDIEYFGKLYYSYDHAYYECIDSQIRYNSYFPFNSSHFTVESTKLNLSNPTVSVSFNKSIFNGIFNKYKITLMNNEEYYEIKVEPKKRINPFFTDYTIYTISTYDYAILKEINYRVFDAKKQSLIAKSTYKENGELYPLKYNSSEIVMTTFYNKSFEDTYEVVYSKKICSYKGYNLIEKIDEEIIDERVWIPLNIKKQVLSDDFYLNRNKAVYIKNLNENKNFWDNFKIPNQPTQDQGRFSYGKSKYFGL</sequence>
<name>A0A3S9PBX9_9BACT</name>
<proteinExistence type="predicted"/>
<evidence type="ECO:0000313" key="2">
    <source>
        <dbReference type="Proteomes" id="UP000267268"/>
    </source>
</evidence>
<gene>
    <name evidence="1" type="ORF">EI427_25785</name>
</gene>
<dbReference type="RefSeq" id="WP_126620573.1">
    <property type="nucleotide sequence ID" value="NZ_CP034564.1"/>
</dbReference>
<keyword evidence="1" id="KW-0614">Plasmid</keyword>
<keyword evidence="1" id="KW-0121">Carboxypeptidase</keyword>
<dbReference type="SUPFAM" id="SSF49464">
    <property type="entry name" value="Carboxypeptidase regulatory domain-like"/>
    <property type="match status" value="1"/>
</dbReference>
<dbReference type="Proteomes" id="UP000267268">
    <property type="component" value="Plasmid unnamed1"/>
</dbReference>
<organism evidence="1 2">
    <name type="scientific">Flammeovirga pectinis</name>
    <dbReference type="NCBI Taxonomy" id="2494373"/>
    <lineage>
        <taxon>Bacteria</taxon>
        <taxon>Pseudomonadati</taxon>
        <taxon>Bacteroidota</taxon>
        <taxon>Cytophagia</taxon>
        <taxon>Cytophagales</taxon>
        <taxon>Flammeovirgaceae</taxon>
        <taxon>Flammeovirga</taxon>
    </lineage>
</organism>
<keyword evidence="1" id="KW-0645">Protease</keyword>
<dbReference type="Pfam" id="PF13715">
    <property type="entry name" value="CarbopepD_reg_2"/>
    <property type="match status" value="1"/>
</dbReference>
<geneLocation type="plasmid" evidence="1">
    <name>unnamed1</name>
</geneLocation>
<evidence type="ECO:0000313" key="1">
    <source>
        <dbReference type="EMBL" id="AZQ65649.1"/>
    </source>
</evidence>
<dbReference type="InterPro" id="IPR008969">
    <property type="entry name" value="CarboxyPept-like_regulatory"/>
</dbReference>
<protein>
    <submittedName>
        <fullName evidence="1">Carboxypeptidase-like regulatory domain-containing protein</fullName>
    </submittedName>
</protein>
<keyword evidence="1" id="KW-0378">Hydrolase</keyword>
<dbReference type="AlphaFoldDB" id="A0A3S9PBX9"/>
<accession>A0A3S9PBX9</accession>
<dbReference type="EMBL" id="CP034564">
    <property type="protein sequence ID" value="AZQ65649.1"/>
    <property type="molecule type" value="Genomic_DNA"/>
</dbReference>
<keyword evidence="2" id="KW-1185">Reference proteome</keyword>